<dbReference type="AlphaFoldDB" id="A0A0E9XBF4"/>
<proteinExistence type="predicted"/>
<organism evidence="1">
    <name type="scientific">Anguilla anguilla</name>
    <name type="common">European freshwater eel</name>
    <name type="synonym">Muraena anguilla</name>
    <dbReference type="NCBI Taxonomy" id="7936"/>
    <lineage>
        <taxon>Eukaryota</taxon>
        <taxon>Metazoa</taxon>
        <taxon>Chordata</taxon>
        <taxon>Craniata</taxon>
        <taxon>Vertebrata</taxon>
        <taxon>Euteleostomi</taxon>
        <taxon>Actinopterygii</taxon>
        <taxon>Neopterygii</taxon>
        <taxon>Teleostei</taxon>
        <taxon>Anguilliformes</taxon>
        <taxon>Anguillidae</taxon>
        <taxon>Anguilla</taxon>
    </lineage>
</organism>
<protein>
    <submittedName>
        <fullName evidence="1">Uncharacterized protein</fullName>
    </submittedName>
</protein>
<evidence type="ECO:0000313" key="1">
    <source>
        <dbReference type="EMBL" id="JAH99175.1"/>
    </source>
</evidence>
<reference evidence="1" key="1">
    <citation type="submission" date="2014-11" db="EMBL/GenBank/DDBJ databases">
        <authorList>
            <person name="Amaro Gonzalez C."/>
        </authorList>
    </citation>
    <scope>NUCLEOTIDE SEQUENCE</scope>
</reference>
<reference evidence="1" key="2">
    <citation type="journal article" date="2015" name="Fish Shellfish Immunol.">
        <title>Early steps in the European eel (Anguilla anguilla)-Vibrio vulnificus interaction in the gills: Role of the RtxA13 toxin.</title>
        <authorList>
            <person name="Callol A."/>
            <person name="Pajuelo D."/>
            <person name="Ebbesson L."/>
            <person name="Teles M."/>
            <person name="MacKenzie S."/>
            <person name="Amaro C."/>
        </authorList>
    </citation>
    <scope>NUCLEOTIDE SEQUENCE</scope>
</reference>
<dbReference type="EMBL" id="GBXM01009402">
    <property type="protein sequence ID" value="JAH99175.1"/>
    <property type="molecule type" value="Transcribed_RNA"/>
</dbReference>
<accession>A0A0E9XBF4</accession>
<sequence>MLTLVATMPGPNNLINYRSRTSKQIKSDIASYSQC</sequence>
<name>A0A0E9XBF4_ANGAN</name>